<proteinExistence type="inferred from homology"/>
<keyword evidence="4" id="KW-1185">Reference proteome</keyword>
<dbReference type="AlphaFoldDB" id="A0A1H6NHN2"/>
<reference evidence="4" key="1">
    <citation type="submission" date="2016-10" db="EMBL/GenBank/DDBJ databases">
        <authorList>
            <person name="Varghese N."/>
            <person name="Submissions S."/>
        </authorList>
    </citation>
    <scope>NUCLEOTIDE SEQUENCE [LARGE SCALE GENOMIC DNA]</scope>
    <source>
        <strain evidence="4">DSM 17616</strain>
    </source>
</reference>
<dbReference type="InterPro" id="IPR010985">
    <property type="entry name" value="Ribbon_hlx_hlx"/>
</dbReference>
<sequence>MQEPQKPIPGDNSTYVRIELRTTPEIKKLLKLAAEEVDLSVNAFILNQAVKHAHDVLACRHTTVLNDLAWASLNRAIKNPKPASDALKKLMSSEH</sequence>
<evidence type="ECO:0000256" key="1">
    <source>
        <dbReference type="ARBA" id="ARBA00022649"/>
    </source>
</evidence>
<dbReference type="PANTHER" id="PTHR35401">
    <property type="entry name" value="COPG FAMILY HELIX-TURN-HELIX PROTEIN-RELATED-RELATED"/>
    <property type="match status" value="1"/>
</dbReference>
<name>A0A1H6NHN2_9GAMM</name>
<dbReference type="Gene3D" id="1.20.5.780">
    <property type="entry name" value="Single helix bin"/>
    <property type="match status" value="1"/>
</dbReference>
<evidence type="ECO:0000256" key="2">
    <source>
        <dbReference type="ARBA" id="ARBA00049988"/>
    </source>
</evidence>
<dbReference type="Pfam" id="PF08681">
    <property type="entry name" value="TacA1"/>
    <property type="match status" value="1"/>
</dbReference>
<dbReference type="GO" id="GO:0006355">
    <property type="term" value="P:regulation of DNA-templated transcription"/>
    <property type="evidence" value="ECO:0007669"/>
    <property type="project" value="InterPro"/>
</dbReference>
<comment type="similarity">
    <text evidence="2">Belongs to the TacA antitoxin family.</text>
</comment>
<keyword evidence="1" id="KW-1277">Toxin-antitoxin system</keyword>
<protein>
    <submittedName>
        <fullName evidence="3">Uncharacterized conserved protein, DUF1778 family</fullName>
    </submittedName>
</protein>
<dbReference type="RefSeq" id="WP_092796689.1">
    <property type="nucleotide sequence ID" value="NZ_FNXF01000021.1"/>
</dbReference>
<dbReference type="InterPro" id="IPR014795">
    <property type="entry name" value="TacA_1-like"/>
</dbReference>
<evidence type="ECO:0000313" key="4">
    <source>
        <dbReference type="Proteomes" id="UP000199371"/>
    </source>
</evidence>
<accession>A0A1H6NHN2</accession>
<gene>
    <name evidence="3" type="ORF">SAMN05660691_03837</name>
</gene>
<evidence type="ECO:0000313" key="3">
    <source>
        <dbReference type="EMBL" id="SEI11530.1"/>
    </source>
</evidence>
<dbReference type="Proteomes" id="UP000199371">
    <property type="component" value="Unassembled WGS sequence"/>
</dbReference>
<organism evidence="3 4">
    <name type="scientific">Rheinheimera pacifica</name>
    <dbReference type="NCBI Taxonomy" id="173990"/>
    <lineage>
        <taxon>Bacteria</taxon>
        <taxon>Pseudomonadati</taxon>
        <taxon>Pseudomonadota</taxon>
        <taxon>Gammaproteobacteria</taxon>
        <taxon>Chromatiales</taxon>
        <taxon>Chromatiaceae</taxon>
        <taxon>Rheinheimera</taxon>
    </lineage>
</organism>
<dbReference type="OrthoDB" id="6693159at2"/>
<dbReference type="SUPFAM" id="SSF47598">
    <property type="entry name" value="Ribbon-helix-helix"/>
    <property type="match status" value="1"/>
</dbReference>
<dbReference type="EMBL" id="FNXF01000021">
    <property type="protein sequence ID" value="SEI11530.1"/>
    <property type="molecule type" value="Genomic_DNA"/>
</dbReference>